<evidence type="ECO:0000313" key="1">
    <source>
        <dbReference type="EMBL" id="KAA0036116.1"/>
    </source>
</evidence>
<sequence>MPCRYFCYSYSYLLSETSEWSSPVPTITILAPINIVGITLAPFATSPTVGQPLVLSVVLANRLLQALVAESHSLTRQISELSTRRIVLENILCDLRREALESAASPSYP</sequence>
<reference evidence="3 4" key="1">
    <citation type="submission" date="2019-08" db="EMBL/GenBank/DDBJ databases">
        <title>Draft genome sequences of two oriental melons (Cucumis melo L. var makuwa).</title>
        <authorList>
            <person name="Kwon S.-Y."/>
        </authorList>
    </citation>
    <scope>NUCLEOTIDE SEQUENCE [LARGE SCALE GENOMIC DNA]</scope>
    <source>
        <strain evidence="4">cv. Chang Bougi</strain>
        <strain evidence="3">cv. SW 3</strain>
        <tissue evidence="1">Leaf</tissue>
    </source>
</reference>
<dbReference type="Proteomes" id="UP000321947">
    <property type="component" value="Unassembled WGS sequence"/>
</dbReference>
<dbReference type="EMBL" id="SSTE01019758">
    <property type="protein sequence ID" value="KAA0036116.1"/>
    <property type="molecule type" value="Genomic_DNA"/>
</dbReference>
<proteinExistence type="predicted"/>
<dbReference type="Proteomes" id="UP000321393">
    <property type="component" value="Unassembled WGS sequence"/>
</dbReference>
<name>A0A5A7T1L6_CUCMM</name>
<evidence type="ECO:0000313" key="4">
    <source>
        <dbReference type="Proteomes" id="UP000321947"/>
    </source>
</evidence>
<organism evidence="1 3">
    <name type="scientific">Cucumis melo var. makuwa</name>
    <name type="common">Oriental melon</name>
    <dbReference type="NCBI Taxonomy" id="1194695"/>
    <lineage>
        <taxon>Eukaryota</taxon>
        <taxon>Viridiplantae</taxon>
        <taxon>Streptophyta</taxon>
        <taxon>Embryophyta</taxon>
        <taxon>Tracheophyta</taxon>
        <taxon>Spermatophyta</taxon>
        <taxon>Magnoliopsida</taxon>
        <taxon>eudicotyledons</taxon>
        <taxon>Gunneridae</taxon>
        <taxon>Pentapetalae</taxon>
        <taxon>rosids</taxon>
        <taxon>fabids</taxon>
        <taxon>Cucurbitales</taxon>
        <taxon>Cucurbitaceae</taxon>
        <taxon>Benincaseae</taxon>
        <taxon>Cucumis</taxon>
    </lineage>
</organism>
<comment type="caution">
    <text evidence="1">The sequence shown here is derived from an EMBL/GenBank/DDBJ whole genome shotgun (WGS) entry which is preliminary data.</text>
</comment>
<dbReference type="EMBL" id="SSTD01002671">
    <property type="protein sequence ID" value="TYK27603.1"/>
    <property type="molecule type" value="Genomic_DNA"/>
</dbReference>
<protein>
    <submittedName>
        <fullName evidence="1">Flocculation protein FLO11-like</fullName>
    </submittedName>
</protein>
<accession>A0A5A7T1L6</accession>
<dbReference type="AlphaFoldDB" id="A0A5A7T1L6"/>
<gene>
    <name evidence="2" type="ORF">E5676_scaffold86G00210</name>
    <name evidence="1" type="ORF">E6C27_scaffold338G00170</name>
</gene>
<evidence type="ECO:0000313" key="2">
    <source>
        <dbReference type="EMBL" id="TYK27603.1"/>
    </source>
</evidence>
<evidence type="ECO:0000313" key="3">
    <source>
        <dbReference type="Proteomes" id="UP000321393"/>
    </source>
</evidence>